<dbReference type="EMBL" id="JASSZA010000002">
    <property type="protein sequence ID" value="KAK2117565.1"/>
    <property type="molecule type" value="Genomic_DNA"/>
</dbReference>
<accession>A0ABQ9W7U6</accession>
<organism evidence="2 3">
    <name type="scientific">Saguinus oedipus</name>
    <name type="common">Cotton-top tamarin</name>
    <name type="synonym">Oedipomidas oedipus</name>
    <dbReference type="NCBI Taxonomy" id="9490"/>
    <lineage>
        <taxon>Eukaryota</taxon>
        <taxon>Metazoa</taxon>
        <taxon>Chordata</taxon>
        <taxon>Craniata</taxon>
        <taxon>Vertebrata</taxon>
        <taxon>Euteleostomi</taxon>
        <taxon>Mammalia</taxon>
        <taxon>Eutheria</taxon>
        <taxon>Euarchontoglires</taxon>
        <taxon>Primates</taxon>
        <taxon>Haplorrhini</taxon>
        <taxon>Platyrrhini</taxon>
        <taxon>Cebidae</taxon>
        <taxon>Callitrichinae</taxon>
        <taxon>Saguinus</taxon>
    </lineage>
</organism>
<evidence type="ECO:0000256" key="1">
    <source>
        <dbReference type="SAM" id="MobiDB-lite"/>
    </source>
</evidence>
<protein>
    <submittedName>
        <fullName evidence="2">Uncharacterized protein</fullName>
    </submittedName>
</protein>
<gene>
    <name evidence="2" type="ORF">P7K49_004451</name>
</gene>
<feature type="region of interest" description="Disordered" evidence="1">
    <location>
        <begin position="75"/>
        <end position="99"/>
    </location>
</feature>
<reference evidence="2 3" key="1">
    <citation type="submission" date="2023-05" db="EMBL/GenBank/DDBJ databases">
        <title>B98-5 Cell Line De Novo Hybrid Assembly: An Optical Mapping Approach.</title>
        <authorList>
            <person name="Kananen K."/>
            <person name="Auerbach J.A."/>
            <person name="Kautto E."/>
            <person name="Blachly J.S."/>
        </authorList>
    </citation>
    <scope>NUCLEOTIDE SEQUENCE [LARGE SCALE GENOMIC DNA]</scope>
    <source>
        <strain evidence="2">B95-8</strain>
        <tissue evidence="2">Cell line</tissue>
    </source>
</reference>
<sequence>MESVLSHTKCAEARTTGEHSAVQPARQVQLPANRTESTSVREILIIMVCGTRLHTQRLVVDVKLLSPTAELNLQRVKTPSSRGDTWSSVADPSSRGYSD</sequence>
<name>A0ABQ9W7U6_SAGOE</name>
<evidence type="ECO:0000313" key="2">
    <source>
        <dbReference type="EMBL" id="KAK2117565.1"/>
    </source>
</evidence>
<comment type="caution">
    <text evidence="2">The sequence shown here is derived from an EMBL/GenBank/DDBJ whole genome shotgun (WGS) entry which is preliminary data.</text>
</comment>
<proteinExistence type="predicted"/>
<dbReference type="Proteomes" id="UP001266305">
    <property type="component" value="Unassembled WGS sequence"/>
</dbReference>
<keyword evidence="3" id="KW-1185">Reference proteome</keyword>
<feature type="region of interest" description="Disordered" evidence="1">
    <location>
        <begin position="1"/>
        <end position="34"/>
    </location>
</feature>
<evidence type="ECO:0000313" key="3">
    <source>
        <dbReference type="Proteomes" id="UP001266305"/>
    </source>
</evidence>